<keyword evidence="1" id="KW-0732">Signal</keyword>
<dbReference type="InterPro" id="IPR011059">
    <property type="entry name" value="Metal-dep_hydrolase_composite"/>
</dbReference>
<feature type="chain" id="PRO_5046939134" evidence="1">
    <location>
        <begin position="24"/>
        <end position="421"/>
    </location>
</feature>
<name>A0ABT0BLC1_9SPHN</name>
<dbReference type="SUPFAM" id="SSF51338">
    <property type="entry name" value="Composite domain of metallo-dependent hydrolases"/>
    <property type="match status" value="1"/>
</dbReference>
<dbReference type="Gene3D" id="2.30.40.10">
    <property type="entry name" value="Urease, subunit C, domain 1"/>
    <property type="match status" value="1"/>
</dbReference>
<dbReference type="Pfam" id="PF01979">
    <property type="entry name" value="Amidohydro_1"/>
    <property type="match status" value="1"/>
</dbReference>
<sequence>MFCKWIYTAGTAAALALAGSAQAETIAIINAHIVTPGPVGDVPEGTVLIEGDRIAAAGANVAVPASAHVIDAKGAPVTPGLIAVDTMLGLKEVSSVSGTTDNHTTSPGISAALDVQYGLNPDSTMIPIARLGGITRAVAMPDYDDSDKQRHLAFAGQAAMISLEEGPDILFKPRIGMVLEMGEHGAQRAGGSRAAEIIRLRMLFDALQHRKQRGKADTGGTGLSAADLEALRPVASGAMPLIVSVHSAPDIRQALKLARDYRLKIVLNGAEEAWRAAPEIASAHVPVMLTPPSNMPSSFELLGATLHNAAMLNKAGVEIAITGNDPTHSVRDMRFNAGIAVSRGLPYAAAIEAITLTPARMFGLDGQLGSIAPGKIADIVIWDGDPLEPLSGPTAIFVAGKVQPMTSRQRELRDRYLEPAP</sequence>
<dbReference type="EMBL" id="JALHLG010000003">
    <property type="protein sequence ID" value="MCJ2185753.1"/>
    <property type="molecule type" value="Genomic_DNA"/>
</dbReference>
<keyword evidence="4" id="KW-1185">Reference proteome</keyword>
<dbReference type="InterPro" id="IPR032466">
    <property type="entry name" value="Metal_Hydrolase"/>
</dbReference>
<dbReference type="PANTHER" id="PTHR43135:SF3">
    <property type="entry name" value="ALPHA-D-RIBOSE 1-METHYLPHOSPHONATE 5-TRIPHOSPHATE DIPHOSPHATASE"/>
    <property type="match status" value="1"/>
</dbReference>
<dbReference type="Gene3D" id="3.20.20.140">
    <property type="entry name" value="Metal-dependent hydrolases"/>
    <property type="match status" value="1"/>
</dbReference>
<accession>A0ABT0BLC1</accession>
<proteinExistence type="predicted"/>
<dbReference type="RefSeq" id="WP_243917716.1">
    <property type="nucleotide sequence ID" value="NZ_JALHLG010000003.1"/>
</dbReference>
<feature type="domain" description="Amidohydrolase-related" evidence="2">
    <location>
        <begin position="294"/>
        <end position="391"/>
    </location>
</feature>
<reference evidence="3 4" key="1">
    <citation type="submission" date="2022-04" db="EMBL/GenBank/DDBJ databases">
        <title>Identification of a novel bacterium isolated from mangrove sediments.</title>
        <authorList>
            <person name="Pan X."/>
        </authorList>
    </citation>
    <scope>NUCLEOTIDE SEQUENCE [LARGE SCALE GENOMIC DNA]</scope>
    <source>
        <strain evidence="3 4">B2638</strain>
    </source>
</reference>
<evidence type="ECO:0000259" key="2">
    <source>
        <dbReference type="Pfam" id="PF01979"/>
    </source>
</evidence>
<dbReference type="InterPro" id="IPR051781">
    <property type="entry name" value="Metallo-dep_Hydrolase"/>
</dbReference>
<feature type="signal peptide" evidence="1">
    <location>
        <begin position="1"/>
        <end position="23"/>
    </location>
</feature>
<gene>
    <name evidence="3" type="ORF">MTR66_02865</name>
</gene>
<organism evidence="3 4">
    <name type="scientific">Novosphingobium beihaiensis</name>
    <dbReference type="NCBI Taxonomy" id="2930389"/>
    <lineage>
        <taxon>Bacteria</taxon>
        <taxon>Pseudomonadati</taxon>
        <taxon>Pseudomonadota</taxon>
        <taxon>Alphaproteobacteria</taxon>
        <taxon>Sphingomonadales</taxon>
        <taxon>Sphingomonadaceae</taxon>
        <taxon>Novosphingobium</taxon>
    </lineage>
</organism>
<dbReference type="Proteomes" id="UP001202281">
    <property type="component" value="Unassembled WGS sequence"/>
</dbReference>
<evidence type="ECO:0000313" key="3">
    <source>
        <dbReference type="EMBL" id="MCJ2185753.1"/>
    </source>
</evidence>
<dbReference type="PANTHER" id="PTHR43135">
    <property type="entry name" value="ALPHA-D-RIBOSE 1-METHYLPHOSPHONATE 5-TRIPHOSPHATE DIPHOSPHATASE"/>
    <property type="match status" value="1"/>
</dbReference>
<dbReference type="InterPro" id="IPR006680">
    <property type="entry name" value="Amidohydro-rel"/>
</dbReference>
<evidence type="ECO:0000313" key="4">
    <source>
        <dbReference type="Proteomes" id="UP001202281"/>
    </source>
</evidence>
<dbReference type="SUPFAM" id="SSF51556">
    <property type="entry name" value="Metallo-dependent hydrolases"/>
    <property type="match status" value="1"/>
</dbReference>
<comment type="caution">
    <text evidence="3">The sequence shown here is derived from an EMBL/GenBank/DDBJ whole genome shotgun (WGS) entry which is preliminary data.</text>
</comment>
<evidence type="ECO:0000256" key="1">
    <source>
        <dbReference type="SAM" id="SignalP"/>
    </source>
</evidence>
<protein>
    <submittedName>
        <fullName evidence="3">Amidohydrolase family protein</fullName>
    </submittedName>
</protein>